<feature type="domain" description="PAC" evidence="7">
    <location>
        <begin position="123"/>
        <end position="175"/>
    </location>
</feature>
<accession>E0SBG4</accession>
<evidence type="ECO:0000256" key="3">
    <source>
        <dbReference type="ARBA" id="ARBA00012528"/>
    </source>
</evidence>
<dbReference type="SMART" id="SM00086">
    <property type="entry name" value="PAC"/>
    <property type="match status" value="1"/>
</dbReference>
<protein>
    <recommendedName>
        <fullName evidence="3">diguanylate cyclase</fullName>
        <ecNumber evidence="3">2.7.7.65</ecNumber>
    </recommendedName>
</protein>
<evidence type="ECO:0000313" key="9">
    <source>
        <dbReference type="EMBL" id="ADM99568.1"/>
    </source>
</evidence>
<dbReference type="InterPro" id="IPR003018">
    <property type="entry name" value="GAF"/>
</dbReference>
<dbReference type="Gene3D" id="3.30.450.40">
    <property type="match status" value="1"/>
</dbReference>
<dbReference type="InterPro" id="IPR035965">
    <property type="entry name" value="PAS-like_dom_sf"/>
</dbReference>
<evidence type="ECO:0000259" key="7">
    <source>
        <dbReference type="PROSITE" id="PS50113"/>
    </source>
</evidence>
<dbReference type="eggNOG" id="COG2203">
    <property type="taxonomic scope" value="Bacteria"/>
</dbReference>
<evidence type="ECO:0000259" key="8">
    <source>
        <dbReference type="PROSITE" id="PS50887"/>
    </source>
</evidence>
<proteinExistence type="predicted"/>
<dbReference type="CDD" id="cd01949">
    <property type="entry name" value="GGDEF"/>
    <property type="match status" value="1"/>
</dbReference>
<dbReference type="NCBIfam" id="TIGR00254">
    <property type="entry name" value="GGDEF"/>
    <property type="match status" value="1"/>
</dbReference>
<dbReference type="NCBIfam" id="TIGR00229">
    <property type="entry name" value="sensory_box"/>
    <property type="match status" value="1"/>
</dbReference>
<dbReference type="EC" id="2.7.7.65" evidence="3"/>
<keyword evidence="5" id="KW-0472">Membrane</keyword>
<dbReference type="HOGENOM" id="CLU_000445_11_24_6"/>
<comment type="cofactor">
    <cofactor evidence="1">
        <name>Mg(2+)</name>
        <dbReference type="ChEBI" id="CHEBI:18420"/>
    </cofactor>
</comment>
<evidence type="ECO:0000256" key="1">
    <source>
        <dbReference type="ARBA" id="ARBA00001946"/>
    </source>
</evidence>
<dbReference type="SUPFAM" id="SSF55785">
    <property type="entry name" value="PYP-like sensor domain (PAS domain)"/>
    <property type="match status" value="1"/>
</dbReference>
<dbReference type="InterPro" id="IPR029787">
    <property type="entry name" value="Nucleotide_cyclase"/>
</dbReference>
<dbReference type="GO" id="GO:0052621">
    <property type="term" value="F:diguanylate cyclase activity"/>
    <property type="evidence" value="ECO:0007669"/>
    <property type="project" value="UniProtKB-EC"/>
</dbReference>
<evidence type="ECO:0000256" key="5">
    <source>
        <dbReference type="SAM" id="Phobius"/>
    </source>
</evidence>
<evidence type="ECO:0000256" key="4">
    <source>
        <dbReference type="ARBA" id="ARBA00034247"/>
    </source>
</evidence>
<dbReference type="SUPFAM" id="SSF55073">
    <property type="entry name" value="Nucleotide cyclase"/>
    <property type="match status" value="1"/>
</dbReference>
<dbReference type="InterPro" id="IPR029016">
    <property type="entry name" value="GAF-like_dom_sf"/>
</dbReference>
<dbReference type="CDD" id="cd00130">
    <property type="entry name" value="PAS"/>
    <property type="match status" value="1"/>
</dbReference>
<evidence type="ECO:0000256" key="2">
    <source>
        <dbReference type="ARBA" id="ARBA00004665"/>
    </source>
</evidence>
<dbReference type="InterPro" id="IPR000014">
    <property type="entry name" value="PAS"/>
</dbReference>
<feature type="transmembrane region" description="Helical" evidence="5">
    <location>
        <begin position="12"/>
        <end position="29"/>
    </location>
</feature>
<dbReference type="Pfam" id="PF13426">
    <property type="entry name" value="PAS_9"/>
    <property type="match status" value="1"/>
</dbReference>
<dbReference type="SMART" id="SM00065">
    <property type="entry name" value="GAF"/>
    <property type="match status" value="1"/>
</dbReference>
<dbReference type="Gene3D" id="3.30.450.20">
    <property type="entry name" value="PAS domain"/>
    <property type="match status" value="1"/>
</dbReference>
<keyword evidence="5" id="KW-1133">Transmembrane helix</keyword>
<dbReference type="PHI-base" id="PHI:8565"/>
<dbReference type="AlphaFoldDB" id="E0SBG4"/>
<comment type="pathway">
    <text evidence="2">Purine metabolism; 3',5'-cyclic di-GMP biosynthesis.</text>
</comment>
<dbReference type="InterPro" id="IPR052163">
    <property type="entry name" value="DGC-Regulatory_Protein"/>
</dbReference>
<dbReference type="InterPro" id="IPR001610">
    <property type="entry name" value="PAC"/>
</dbReference>
<dbReference type="Pfam" id="PF13185">
    <property type="entry name" value="GAF_2"/>
    <property type="match status" value="1"/>
</dbReference>
<dbReference type="KEGG" id="ddd:Dda3937_03858"/>
<dbReference type="InterPro" id="IPR043128">
    <property type="entry name" value="Rev_trsase/Diguanyl_cyclase"/>
</dbReference>
<dbReference type="FunFam" id="3.30.70.270:FF:000001">
    <property type="entry name" value="Diguanylate cyclase domain protein"/>
    <property type="match status" value="1"/>
</dbReference>
<dbReference type="InterPro" id="IPR000160">
    <property type="entry name" value="GGDEF_dom"/>
</dbReference>
<organism evidence="9 10">
    <name type="scientific">Dickeya dadantii (strain 3937)</name>
    <name type="common">Erwinia chrysanthemi (strain 3937)</name>
    <dbReference type="NCBI Taxonomy" id="198628"/>
    <lineage>
        <taxon>Bacteria</taxon>
        <taxon>Pseudomonadati</taxon>
        <taxon>Pseudomonadota</taxon>
        <taxon>Gammaproteobacteria</taxon>
        <taxon>Enterobacterales</taxon>
        <taxon>Pectobacteriaceae</taxon>
        <taxon>Dickeya</taxon>
    </lineage>
</organism>
<dbReference type="Pfam" id="PF00990">
    <property type="entry name" value="GGDEF"/>
    <property type="match status" value="1"/>
</dbReference>
<sequence length="519" mass="58420">MFDQDRSGPEESVIVYEIIITLLIVLLGISSARSRKFQEKANAEQKKQDFLNMVFFAAEYSPSSIMIANESCEIVYVNRQFTVMSGYEAEEVIGRKTNILSSGMTNASVYEELWSTLNKGEIWNGEFINRKKNGQLYWEKASIVKIYNKASDAVQYVSIKMDITERKTQEHHDNSYNRALELLSSGAPLKDILDAIIFSVEEKNPGRIVCSVLLVDKEKKCLTLGSAPSLPGFYKNAIYNVKIADGAASFGSAAYSGKRVIAEDISTHPHWALYKGLALYAGLRSCWSEPIFGQNKEILGVLSVYHRKVYSPTEDEIASIEKSAQLVAVAIERYRAIDMLRRSEEHYRQLAHYDSLTSLANGLTFAEQMEQAIQLSRQTHRKIALMFLDLDKFKQINDTFGHATGDLLLKEAAARMRGAVRETDTVYRRSGDEFIILLQGIKEVENTLYVADKIHHALNEPFYIEGKKLDISCSIGIALYPEHGTDSLTLAINADAAMYQAKALGRSQTQIYHDLNTHQ</sequence>
<name>E0SBG4_DICD3</name>
<dbReference type="SMART" id="SM00267">
    <property type="entry name" value="GGDEF"/>
    <property type="match status" value="1"/>
</dbReference>
<dbReference type="InterPro" id="IPR000700">
    <property type="entry name" value="PAS-assoc_C"/>
</dbReference>
<gene>
    <name evidence="9" type="ordered locus">Dda3937_03858</name>
</gene>
<dbReference type="EMBL" id="CP002038">
    <property type="protein sequence ID" value="ADM99568.1"/>
    <property type="molecule type" value="Genomic_DNA"/>
</dbReference>
<dbReference type="SUPFAM" id="SSF55781">
    <property type="entry name" value="GAF domain-like"/>
    <property type="match status" value="1"/>
</dbReference>
<dbReference type="PROSITE" id="PS50112">
    <property type="entry name" value="PAS"/>
    <property type="match status" value="1"/>
</dbReference>
<dbReference type="Proteomes" id="UP000006859">
    <property type="component" value="Chromosome"/>
</dbReference>
<comment type="catalytic activity">
    <reaction evidence="4">
        <text>2 GTP = 3',3'-c-di-GMP + 2 diphosphate</text>
        <dbReference type="Rhea" id="RHEA:24898"/>
        <dbReference type="ChEBI" id="CHEBI:33019"/>
        <dbReference type="ChEBI" id="CHEBI:37565"/>
        <dbReference type="ChEBI" id="CHEBI:58805"/>
        <dbReference type="EC" id="2.7.7.65"/>
    </reaction>
</comment>
<dbReference type="eggNOG" id="COG2199">
    <property type="taxonomic scope" value="Bacteria"/>
</dbReference>
<dbReference type="STRING" id="198628.Dda3937_03858"/>
<keyword evidence="5" id="KW-0812">Transmembrane</keyword>
<dbReference type="Gene3D" id="3.30.70.270">
    <property type="match status" value="1"/>
</dbReference>
<keyword evidence="10" id="KW-1185">Reference proteome</keyword>
<dbReference type="PANTHER" id="PTHR46663">
    <property type="entry name" value="DIGUANYLATE CYCLASE DGCT-RELATED"/>
    <property type="match status" value="1"/>
</dbReference>
<evidence type="ECO:0000259" key="6">
    <source>
        <dbReference type="PROSITE" id="PS50112"/>
    </source>
</evidence>
<feature type="domain" description="PAS" evidence="6">
    <location>
        <begin position="59"/>
        <end position="95"/>
    </location>
</feature>
<evidence type="ECO:0000313" key="10">
    <source>
        <dbReference type="Proteomes" id="UP000006859"/>
    </source>
</evidence>
<dbReference type="PROSITE" id="PS50113">
    <property type="entry name" value="PAC"/>
    <property type="match status" value="1"/>
</dbReference>
<dbReference type="PROSITE" id="PS50887">
    <property type="entry name" value="GGDEF"/>
    <property type="match status" value="1"/>
</dbReference>
<feature type="domain" description="GGDEF" evidence="8">
    <location>
        <begin position="381"/>
        <end position="514"/>
    </location>
</feature>
<reference evidence="9 10" key="1">
    <citation type="journal article" date="2011" name="J. Bacteriol.">
        <title>Genome sequence of the plant-pathogenic bacterium Dickeya dadantii 3937.</title>
        <authorList>
            <person name="Glasner J.D."/>
            <person name="Yang C.H."/>
            <person name="Reverchon S."/>
            <person name="Hugouvieux-Cotte-Pattat N."/>
            <person name="Condemine G."/>
            <person name="Bohin J.P."/>
            <person name="Van Gijsegem F."/>
            <person name="Yang S."/>
            <person name="Franza T."/>
            <person name="Expert D."/>
            <person name="Plunkett G. III"/>
            <person name="San Francisco M.J."/>
            <person name="Charkowski A.O."/>
            <person name="Py B."/>
            <person name="Bell K."/>
            <person name="Rauscher L."/>
            <person name="Rodriguez-Palenzuela P."/>
            <person name="Toussaint A."/>
            <person name="Holeva M.C."/>
            <person name="He S.Y."/>
            <person name="Douet V."/>
            <person name="Boccara M."/>
            <person name="Blanco C."/>
            <person name="Toth I."/>
            <person name="Anderson B.D."/>
            <person name="Biehl B.S."/>
            <person name="Mau B."/>
            <person name="Flynn S.M."/>
            <person name="Barras F."/>
            <person name="Lindeberg M."/>
            <person name="Birch P.R."/>
            <person name="Tsuyumu S."/>
            <person name="Shi X."/>
            <person name="Hibbing M."/>
            <person name="Yap M.N."/>
            <person name="Carpentier M."/>
            <person name="Dassa E."/>
            <person name="Umehara M."/>
            <person name="Kim J.F."/>
            <person name="Rusch M."/>
            <person name="Soni P."/>
            <person name="Mayhew G.F."/>
            <person name="Fouts D.E."/>
            <person name="Gill S.R."/>
            <person name="Blattner F.R."/>
            <person name="Keen N.T."/>
            <person name="Perna N.T."/>
        </authorList>
    </citation>
    <scope>NUCLEOTIDE SEQUENCE [LARGE SCALE GENOMIC DNA]</scope>
    <source>
        <strain evidence="9 10">3937</strain>
    </source>
</reference>
<dbReference type="PANTHER" id="PTHR46663:SF3">
    <property type="entry name" value="SLL0267 PROTEIN"/>
    <property type="match status" value="1"/>
</dbReference>